<organism evidence="1">
    <name type="scientific">marine metagenome</name>
    <dbReference type="NCBI Taxonomy" id="408172"/>
    <lineage>
        <taxon>unclassified sequences</taxon>
        <taxon>metagenomes</taxon>
        <taxon>ecological metagenomes</taxon>
    </lineage>
</organism>
<dbReference type="AlphaFoldDB" id="A0A382MRI1"/>
<reference evidence="1" key="1">
    <citation type="submission" date="2018-05" db="EMBL/GenBank/DDBJ databases">
        <authorList>
            <person name="Lanie J.A."/>
            <person name="Ng W.-L."/>
            <person name="Kazmierczak K.M."/>
            <person name="Andrzejewski T.M."/>
            <person name="Davidsen T.M."/>
            <person name="Wayne K.J."/>
            <person name="Tettelin H."/>
            <person name="Glass J.I."/>
            <person name="Rusch D."/>
            <person name="Podicherti R."/>
            <person name="Tsui H.-C.T."/>
            <person name="Winkler M.E."/>
        </authorList>
    </citation>
    <scope>NUCLEOTIDE SEQUENCE</scope>
</reference>
<accession>A0A382MRI1</accession>
<name>A0A382MRI1_9ZZZZ</name>
<dbReference type="EMBL" id="UINC01095392">
    <property type="protein sequence ID" value="SVC51439.1"/>
    <property type="molecule type" value="Genomic_DNA"/>
</dbReference>
<sequence length="120" mass="12012">VAQKFKTGVIVEELASASTQAVGVKVDGDSEARVKIDAGGKITWGSGSATGDATLYRSAANVIKTDDTIEAALGIITLASDGAPSTALANGALAVDTTNDTFYFRSSGAWQEVSGGGASL</sequence>
<gene>
    <name evidence="1" type="ORF">METZ01_LOCUS304293</name>
</gene>
<proteinExistence type="predicted"/>
<feature type="non-terminal residue" evidence="1">
    <location>
        <position position="120"/>
    </location>
</feature>
<protein>
    <recommendedName>
        <fullName evidence="2">Major tropism determinant N-terminal domain-containing protein</fullName>
    </recommendedName>
</protein>
<evidence type="ECO:0000313" key="1">
    <source>
        <dbReference type="EMBL" id="SVC51439.1"/>
    </source>
</evidence>
<evidence type="ECO:0008006" key="2">
    <source>
        <dbReference type="Google" id="ProtNLM"/>
    </source>
</evidence>
<feature type="non-terminal residue" evidence="1">
    <location>
        <position position="1"/>
    </location>
</feature>